<name>A0AAV4SCB5_CAEEX</name>
<dbReference type="AlphaFoldDB" id="A0AAV4SCB5"/>
<reference evidence="3 4" key="1">
    <citation type="submission" date="2021-06" db="EMBL/GenBank/DDBJ databases">
        <title>Caerostris extrusa draft genome.</title>
        <authorList>
            <person name="Kono N."/>
            <person name="Arakawa K."/>
        </authorList>
    </citation>
    <scope>NUCLEOTIDE SEQUENCE [LARGE SCALE GENOMIC DNA]</scope>
</reference>
<keyword evidence="2" id="KW-1133">Transmembrane helix</keyword>
<gene>
    <name evidence="3" type="primary">SUN1_1</name>
    <name evidence="3" type="ORF">CEXT_466772</name>
</gene>
<feature type="transmembrane region" description="Helical" evidence="2">
    <location>
        <begin position="324"/>
        <end position="342"/>
    </location>
</feature>
<protein>
    <submittedName>
        <fullName evidence="3">SUN domain-containing protein 1</fullName>
    </submittedName>
</protein>
<evidence type="ECO:0000313" key="3">
    <source>
        <dbReference type="EMBL" id="GIY30065.1"/>
    </source>
</evidence>
<keyword evidence="2" id="KW-0812">Transmembrane</keyword>
<keyword evidence="2" id="KW-0472">Membrane</keyword>
<feature type="region of interest" description="Disordered" evidence="1">
    <location>
        <begin position="183"/>
        <end position="207"/>
    </location>
</feature>
<organism evidence="3 4">
    <name type="scientific">Caerostris extrusa</name>
    <name type="common">Bark spider</name>
    <name type="synonym">Caerostris bankana</name>
    <dbReference type="NCBI Taxonomy" id="172846"/>
    <lineage>
        <taxon>Eukaryota</taxon>
        <taxon>Metazoa</taxon>
        <taxon>Ecdysozoa</taxon>
        <taxon>Arthropoda</taxon>
        <taxon>Chelicerata</taxon>
        <taxon>Arachnida</taxon>
        <taxon>Araneae</taxon>
        <taxon>Araneomorphae</taxon>
        <taxon>Entelegynae</taxon>
        <taxon>Araneoidea</taxon>
        <taxon>Araneidae</taxon>
        <taxon>Caerostris</taxon>
    </lineage>
</organism>
<keyword evidence="4" id="KW-1185">Reference proteome</keyword>
<proteinExistence type="predicted"/>
<feature type="region of interest" description="Disordered" evidence="1">
    <location>
        <begin position="246"/>
        <end position="270"/>
    </location>
</feature>
<dbReference type="Proteomes" id="UP001054945">
    <property type="component" value="Unassembled WGS sequence"/>
</dbReference>
<dbReference type="EMBL" id="BPLR01009170">
    <property type="protein sequence ID" value="GIY30065.1"/>
    <property type="molecule type" value="Genomic_DNA"/>
</dbReference>
<feature type="non-terminal residue" evidence="3">
    <location>
        <position position="1"/>
    </location>
</feature>
<evidence type="ECO:0000313" key="4">
    <source>
        <dbReference type="Proteomes" id="UP001054945"/>
    </source>
</evidence>
<evidence type="ECO:0000256" key="2">
    <source>
        <dbReference type="SAM" id="Phobius"/>
    </source>
</evidence>
<comment type="caution">
    <text evidence="3">The sequence shown here is derived from an EMBL/GenBank/DDBJ whole genome shotgun (WGS) entry which is preliminary data.</text>
</comment>
<evidence type="ECO:0000256" key="1">
    <source>
        <dbReference type="SAM" id="MobiDB-lite"/>
    </source>
</evidence>
<accession>A0AAV4SCB5</accession>
<sequence length="477" mass="53552">ERKHVTLACIERLQLAVWREFVIVKAETQFIDSVHVTAAFYVSQVFCIQKERLYGNSVANELLLIRKSIKATSEKLYITDSDKDSLKVDSPFESSLELLALKSSKTFAVLKESLFNQLQLSRSQKCEVTQLSKEDLGFVKKLNFSETSSPVTSLHLNAHFESTEFSDYVQDIEKDLNHNTAAMSRTRRLERSSARTLSESETEEDASFYENRVRLKRNKTSNAVLHTNSTGEKRFSQSLSNVYTSSNHSNSIRSVSSSAASPASSSRTSVTNYSYNSTPIGYSTPFQRNLSLNSAQMNMSAVQYSSSFDRLRWLIWRLCGRRKVVAILLLPLLLYLLYHLLGANTGITSKSYDVLSSSIATLASSIYSLLSHPLKQSEKVVIVEESSCPLSSSSFSEFWGIPSFFSNIFIAEKSTSFSSKSSSSDAKATSSEDLFMRQEIESNVVKTLDAKFNELSRKIQVSQNTKRILSNFSMHNG</sequence>